<dbReference type="AlphaFoldDB" id="A0A7J0DQK7"/>
<evidence type="ECO:0000256" key="1">
    <source>
        <dbReference type="SAM" id="MobiDB-lite"/>
    </source>
</evidence>
<keyword evidence="3" id="KW-1185">Reference proteome</keyword>
<feature type="region of interest" description="Disordered" evidence="1">
    <location>
        <begin position="441"/>
        <end position="470"/>
    </location>
</feature>
<reference evidence="3" key="1">
    <citation type="submission" date="2019-07" db="EMBL/GenBank/DDBJ databases">
        <title>De Novo Assembly of kiwifruit Actinidia rufa.</title>
        <authorList>
            <person name="Sugita-Konishi S."/>
            <person name="Sato K."/>
            <person name="Mori E."/>
            <person name="Abe Y."/>
            <person name="Kisaki G."/>
            <person name="Hamano K."/>
            <person name="Suezawa K."/>
            <person name="Otani M."/>
            <person name="Fukuda T."/>
            <person name="Manabe T."/>
            <person name="Gomi K."/>
            <person name="Tabuchi M."/>
            <person name="Akimitsu K."/>
            <person name="Kataoka I."/>
        </authorList>
    </citation>
    <scope>NUCLEOTIDE SEQUENCE [LARGE SCALE GENOMIC DNA]</scope>
    <source>
        <strain evidence="3">cv. Fuchu</strain>
    </source>
</reference>
<sequence length="552" mass="62166">MLKVELNICLLEKALSRNSPSKALEGFHPHLSSKKRIFTKMQTFLVKVPSLHFNKQISSSQFITSFSVANPESTSLVLKGKFLTPRSHSRNLRLSQTHVAVNASSTKGDPLQQRVGYSARPHDKPFWIIKKLIEQCWRFCHSIEECEVRIMNLDRLLQWVTSRVTHNLACIIEDVTIYYPSKGSWVFILEYQSQVMGTNKERLEQLEAGLGGVQDGLHRMELGMADRLRHLEETLNRLSDVFFPNQEAPNHGNQYREGHNGGRLVVSSKMAKLEFPRFSGDDPTKWPTSGGNGFAGHYKRKDVLSRGQILKTNSGLALGLRSAKILMKLFHRSDRLAPCANTSGNLNNWAIGSEAGRKRLCFARMKDDQLERQRRFIRPASPVRAPLDLPPANQAAPLAPMGPVRRLDVKGYGYSCWRDTMTTTTFIHNDVTEEQHAVLEDKDPLDGGSNVRPRCSERALKPNPKRAKKETLEGNDCKELGIPLAYYVKPADGAVHVMMNAIKPHVQVLKEDGSPWCGVPLAKVCDYREDQLLSPSLGVLGRTKDKKYAKKP</sequence>
<dbReference type="Proteomes" id="UP000585474">
    <property type="component" value="Unassembled WGS sequence"/>
</dbReference>
<protein>
    <submittedName>
        <fullName evidence="2">Uncharacterized protein</fullName>
    </submittedName>
</protein>
<accession>A0A7J0DQK7</accession>
<organism evidence="2 3">
    <name type="scientific">Actinidia rufa</name>
    <dbReference type="NCBI Taxonomy" id="165716"/>
    <lineage>
        <taxon>Eukaryota</taxon>
        <taxon>Viridiplantae</taxon>
        <taxon>Streptophyta</taxon>
        <taxon>Embryophyta</taxon>
        <taxon>Tracheophyta</taxon>
        <taxon>Spermatophyta</taxon>
        <taxon>Magnoliopsida</taxon>
        <taxon>eudicotyledons</taxon>
        <taxon>Gunneridae</taxon>
        <taxon>Pentapetalae</taxon>
        <taxon>asterids</taxon>
        <taxon>Ericales</taxon>
        <taxon>Actinidiaceae</taxon>
        <taxon>Actinidia</taxon>
    </lineage>
</organism>
<name>A0A7J0DQK7_9ERIC</name>
<proteinExistence type="predicted"/>
<evidence type="ECO:0000313" key="2">
    <source>
        <dbReference type="EMBL" id="GFS39092.1"/>
    </source>
</evidence>
<dbReference type="EMBL" id="BJWL01000322">
    <property type="protein sequence ID" value="GFS39092.1"/>
    <property type="molecule type" value="Genomic_DNA"/>
</dbReference>
<evidence type="ECO:0000313" key="3">
    <source>
        <dbReference type="Proteomes" id="UP000585474"/>
    </source>
</evidence>
<comment type="caution">
    <text evidence="2">The sequence shown here is derived from an EMBL/GenBank/DDBJ whole genome shotgun (WGS) entry which is preliminary data.</text>
</comment>
<gene>
    <name evidence="2" type="ORF">Acr_00g0061130</name>
</gene>